<evidence type="ECO:0000256" key="2">
    <source>
        <dbReference type="ARBA" id="ARBA00004245"/>
    </source>
</evidence>
<dbReference type="Pfam" id="PF06521">
    <property type="entry name" value="PAR1"/>
    <property type="match status" value="1"/>
</dbReference>
<feature type="domain" description="Tubulin/FtsZ GTPase" evidence="15">
    <location>
        <begin position="47"/>
        <end position="244"/>
    </location>
</feature>
<dbReference type="Pfam" id="PF03953">
    <property type="entry name" value="Tubulin_C"/>
    <property type="match status" value="1"/>
</dbReference>
<comment type="similarity">
    <text evidence="3">Belongs to the tubulin family.</text>
</comment>
<keyword evidence="6" id="KW-0493">Microtubule</keyword>
<evidence type="ECO:0000256" key="12">
    <source>
        <dbReference type="ARBA" id="ARBA00034296"/>
    </source>
</evidence>
<evidence type="ECO:0000256" key="4">
    <source>
        <dbReference type="ARBA" id="ARBA00011747"/>
    </source>
</evidence>
<dbReference type="PANTHER" id="PTHR11588">
    <property type="entry name" value="TUBULIN"/>
    <property type="match status" value="1"/>
</dbReference>
<dbReference type="GO" id="GO:0005200">
    <property type="term" value="F:structural constituent of cytoskeleton"/>
    <property type="evidence" value="ECO:0000318"/>
    <property type="project" value="GO_Central"/>
</dbReference>
<evidence type="ECO:0000256" key="7">
    <source>
        <dbReference type="ARBA" id="ARBA00022723"/>
    </source>
</evidence>
<evidence type="ECO:0000256" key="5">
    <source>
        <dbReference type="ARBA" id="ARBA00022490"/>
    </source>
</evidence>
<feature type="domain" description="Tubulin/FtsZ 2-layer sandwich" evidence="16">
    <location>
        <begin position="246"/>
        <end position="383"/>
    </location>
</feature>
<dbReference type="STRING" id="4081.A0A3Q7GM81"/>
<dbReference type="GO" id="GO:0005737">
    <property type="term" value="C:cytoplasm"/>
    <property type="evidence" value="ECO:0000318"/>
    <property type="project" value="GO_Central"/>
</dbReference>
<evidence type="ECO:0000259" key="16">
    <source>
        <dbReference type="SMART" id="SM00865"/>
    </source>
</evidence>
<evidence type="ECO:0000313" key="18">
    <source>
        <dbReference type="Proteomes" id="UP000004994"/>
    </source>
</evidence>
<reference evidence="17" key="2">
    <citation type="submission" date="2019-01" db="UniProtKB">
        <authorList>
            <consortium name="EnsemblPlants"/>
        </authorList>
    </citation>
    <scope>IDENTIFICATION</scope>
    <source>
        <strain evidence="17">cv. Heinz 1706</strain>
    </source>
</reference>
<dbReference type="FunFam" id="3.40.50.1440:FF:000005">
    <property type="entry name" value="Tubulin beta chain"/>
    <property type="match status" value="1"/>
</dbReference>
<comment type="cofactor">
    <cofactor evidence="1">
        <name>Mg(2+)</name>
        <dbReference type="ChEBI" id="CHEBI:18420"/>
    </cofactor>
</comment>
<evidence type="ECO:0000256" key="1">
    <source>
        <dbReference type="ARBA" id="ARBA00001946"/>
    </source>
</evidence>
<evidence type="ECO:0000256" key="14">
    <source>
        <dbReference type="ARBA" id="ARBA00077722"/>
    </source>
</evidence>
<dbReference type="GO" id="GO:0005525">
    <property type="term" value="F:GTP binding"/>
    <property type="evidence" value="ECO:0000318"/>
    <property type="project" value="GO_Central"/>
</dbReference>
<dbReference type="PROSITE" id="PS00227">
    <property type="entry name" value="TUBULIN"/>
    <property type="match status" value="1"/>
</dbReference>
<evidence type="ECO:0000256" key="10">
    <source>
        <dbReference type="ARBA" id="ARBA00023134"/>
    </source>
</evidence>
<dbReference type="PaxDb" id="4081-Solyc06g005910.2.1"/>
<dbReference type="InterPro" id="IPR009489">
    <property type="entry name" value="PAR1"/>
</dbReference>
<dbReference type="InterPro" id="IPR017975">
    <property type="entry name" value="Tubulin_CS"/>
</dbReference>
<comment type="subunit">
    <text evidence="4">Dimer of alpha and beta chains. A typical microtubule is a hollow water-filled tube with an outer diameter of 25 nm and an inner diameter of 15 nM. Alpha-beta heterodimers associate head-to-tail to form protofilaments running lengthwise along the microtubule wall with the beta-tubulin subunit facing the microtubule plus end conferring a structural polarity. Microtubules usually have 13 protofilaments but different protofilament numbers can be found in some organisms and specialized cells.</text>
</comment>
<dbReference type="GO" id="GO:0046872">
    <property type="term" value="F:metal ion binding"/>
    <property type="evidence" value="ECO:0007669"/>
    <property type="project" value="UniProtKB-KW"/>
</dbReference>
<dbReference type="Gene3D" id="3.30.1330.20">
    <property type="entry name" value="Tubulin/FtsZ, C-terminal domain"/>
    <property type="match status" value="1"/>
</dbReference>
<evidence type="ECO:0000256" key="9">
    <source>
        <dbReference type="ARBA" id="ARBA00022842"/>
    </source>
</evidence>
<dbReference type="InterPro" id="IPR036525">
    <property type="entry name" value="Tubulin/FtsZ_GTPase_sf"/>
</dbReference>
<dbReference type="Pfam" id="PF00091">
    <property type="entry name" value="Tubulin"/>
    <property type="match status" value="1"/>
</dbReference>
<evidence type="ECO:0000256" key="8">
    <source>
        <dbReference type="ARBA" id="ARBA00022741"/>
    </source>
</evidence>
<comment type="function">
    <text evidence="12">Tubulin is the major constituent of microtubules, a cylinder consisting of laterally associated linear protofilaments composed of alpha- and beta-tubulin heterodimers. Microtubules grow by the addition of GTP-tubulin dimers to the microtubule end, where a stabilizing cap forms. Below the cap, tubulin dimers are in GDP-bound state, owing to GTPase activity of alpha-tubulin.</text>
</comment>
<dbReference type="InterPro" id="IPR023123">
    <property type="entry name" value="Tubulin_C"/>
</dbReference>
<dbReference type="PROSITE" id="PS00228">
    <property type="entry name" value="TUBULIN_B_AUTOREG"/>
    <property type="match status" value="1"/>
</dbReference>
<dbReference type="SUPFAM" id="SSF55307">
    <property type="entry name" value="Tubulin C-terminal domain-like"/>
    <property type="match status" value="1"/>
</dbReference>
<dbReference type="Gramene" id="Solyc06g005910.3.1">
    <property type="protein sequence ID" value="Solyc06g005910.3.1"/>
    <property type="gene ID" value="Solyc06g005910.3"/>
</dbReference>
<dbReference type="GO" id="GO:0000278">
    <property type="term" value="P:mitotic cell cycle"/>
    <property type="evidence" value="ECO:0000318"/>
    <property type="project" value="GO_Central"/>
</dbReference>
<proteinExistence type="inferred from homology"/>
<dbReference type="InterPro" id="IPR037103">
    <property type="entry name" value="Tubulin/FtsZ-like_C"/>
</dbReference>
<dbReference type="InParanoid" id="A0A3Q7GM81"/>
<dbReference type="InterPro" id="IPR013838">
    <property type="entry name" value="Beta-tubulin_BS"/>
</dbReference>
<evidence type="ECO:0000256" key="3">
    <source>
        <dbReference type="ARBA" id="ARBA00009636"/>
    </source>
</evidence>
<evidence type="ECO:0000256" key="11">
    <source>
        <dbReference type="ARBA" id="ARBA00023212"/>
    </source>
</evidence>
<keyword evidence="9" id="KW-0460">Magnesium</keyword>
<sequence length="622" mass="68624">MREILHIQGGQCGNQIGAKFWEVVCAEHGIDATGAYHGESDIQLERVNVYYNEASCGRFVPRAVLMDLEPGTMDSVRSGTYGQIFRPDNFVFGQSGAGNNWAKGHYTEGAELIDSVLDVVRKEAENCDCLQGFQVCHSLGGGTGSGMGTLLISKIREEYPDRMMLTFSVFPSPKVSDTVVEPYNATLSVHQLVENADECMVLDNEALYDICFRTLKLTTPSFGDLNHLISATMSGVTCCLRFPGQLNSDLRKLAVNLIPFPRLHFFMVGFVPLTSRGSQQYRALSVPELTQQMWDAKNMMCAADPRHGRYLTASAMFRGKMSTKEVDEQMLNVQNKNSSYFVEWIPNNVKSTVCDIPPTGLKMASTFIGNSTSIQEMFRRVSEQFTAMFRRKAFLHWYTGEGMDEMEFTEAESNMNDLVSERRDIFLVLPNMELIIFLVFSFVIHGALASNGEIVCEDLSVGLCAYSVASSGKRCSLESYESIKGTRGYQCKTSDVLVSNIDITNSIESDECISACGADRNSLGISSDSLLESTFTSKLCSQECNQKCPNIVDLYYNLALGEGVYLPAFCKGRNLNGRREMSQIQSSGVAWGPSAPSSGYGRQLSEGPAASVALTFEADAPW</sequence>
<dbReference type="InterPro" id="IPR000217">
    <property type="entry name" value="Tubulin"/>
</dbReference>
<dbReference type="SUPFAM" id="SSF52490">
    <property type="entry name" value="Tubulin nucleotide-binding domain-like"/>
    <property type="match status" value="1"/>
</dbReference>
<dbReference type="SMART" id="SM00865">
    <property type="entry name" value="Tubulin_C"/>
    <property type="match status" value="1"/>
</dbReference>
<dbReference type="Gene3D" id="3.40.50.1440">
    <property type="entry name" value="Tubulin/FtsZ, GTPase domain"/>
    <property type="match status" value="1"/>
</dbReference>
<keyword evidence="11" id="KW-0206">Cytoskeleton</keyword>
<dbReference type="AlphaFoldDB" id="A0A3Q7GM81"/>
<accession>A0A3Q7GM81</accession>
<dbReference type="InterPro" id="IPR008280">
    <property type="entry name" value="Tub_FtsZ_C"/>
</dbReference>
<dbReference type="InterPro" id="IPR002453">
    <property type="entry name" value="Beta_tubulin"/>
</dbReference>
<keyword evidence="18" id="KW-1185">Reference proteome</keyword>
<evidence type="ECO:0000256" key="13">
    <source>
        <dbReference type="ARBA" id="ARBA00039301"/>
    </source>
</evidence>
<dbReference type="Proteomes" id="UP000004994">
    <property type="component" value="Chromosome 6"/>
</dbReference>
<evidence type="ECO:0000313" key="17">
    <source>
        <dbReference type="EnsemblPlants" id="Solyc06g005910.3.1"/>
    </source>
</evidence>
<organism evidence="17">
    <name type="scientific">Solanum lycopersicum</name>
    <name type="common">Tomato</name>
    <name type="synonym">Lycopersicon esculentum</name>
    <dbReference type="NCBI Taxonomy" id="4081"/>
    <lineage>
        <taxon>Eukaryota</taxon>
        <taxon>Viridiplantae</taxon>
        <taxon>Streptophyta</taxon>
        <taxon>Embryophyta</taxon>
        <taxon>Tracheophyta</taxon>
        <taxon>Spermatophyta</taxon>
        <taxon>Magnoliopsida</taxon>
        <taxon>eudicotyledons</taxon>
        <taxon>Gunneridae</taxon>
        <taxon>Pentapetalae</taxon>
        <taxon>asterids</taxon>
        <taxon>lamiids</taxon>
        <taxon>Solanales</taxon>
        <taxon>Solanaceae</taxon>
        <taxon>Solanoideae</taxon>
        <taxon>Solaneae</taxon>
        <taxon>Solanum</taxon>
        <taxon>Solanum subgen. Lycopersicon</taxon>
    </lineage>
</organism>
<reference evidence="17" key="1">
    <citation type="journal article" date="2012" name="Nature">
        <title>The tomato genome sequence provides insights into fleshy fruit evolution.</title>
        <authorList>
            <consortium name="Tomato Genome Consortium"/>
        </authorList>
    </citation>
    <scope>NUCLEOTIDE SEQUENCE [LARGE SCALE GENOMIC DNA]</scope>
    <source>
        <strain evidence="17">cv. Heinz 1706</strain>
    </source>
</reference>
<dbReference type="EnsemblPlants" id="Solyc06g005910.3.1">
    <property type="protein sequence ID" value="Solyc06g005910.3.1"/>
    <property type="gene ID" value="Solyc06g005910.3"/>
</dbReference>
<dbReference type="Gene3D" id="1.10.287.600">
    <property type="entry name" value="Helix hairpin bin"/>
    <property type="match status" value="1"/>
</dbReference>
<dbReference type="InterPro" id="IPR003008">
    <property type="entry name" value="Tubulin_FtsZ_GTPase"/>
</dbReference>
<dbReference type="OMA" id="HGETDIQ"/>
<dbReference type="FunFam" id="1.10.287.600:FF:000013">
    <property type="entry name" value="Tubulin beta chain"/>
    <property type="match status" value="1"/>
</dbReference>
<evidence type="ECO:0000256" key="6">
    <source>
        <dbReference type="ARBA" id="ARBA00022701"/>
    </source>
</evidence>
<dbReference type="PRINTS" id="PR01163">
    <property type="entry name" value="BETATUBULIN"/>
</dbReference>
<keyword evidence="7" id="KW-0479">Metal-binding</keyword>
<dbReference type="GO" id="GO:0005874">
    <property type="term" value="C:microtubule"/>
    <property type="evidence" value="ECO:0000318"/>
    <property type="project" value="GO_Central"/>
</dbReference>
<keyword evidence="5" id="KW-0963">Cytoplasm</keyword>
<dbReference type="CDD" id="cd02187">
    <property type="entry name" value="beta_tubulin"/>
    <property type="match status" value="1"/>
</dbReference>
<dbReference type="FunFam" id="3.30.1330.20:FF:000002">
    <property type="entry name" value="Tubulin beta chain"/>
    <property type="match status" value="1"/>
</dbReference>
<dbReference type="GO" id="GO:0000226">
    <property type="term" value="P:microtubule cytoskeleton organization"/>
    <property type="evidence" value="ECO:0000318"/>
    <property type="project" value="GO_Central"/>
</dbReference>
<comment type="subcellular location">
    <subcellularLocation>
        <location evidence="2">Cytoplasm</location>
        <location evidence="2">Cytoskeleton</location>
    </subcellularLocation>
</comment>
<name>A0A3Q7GM81_SOLLC</name>
<dbReference type="GO" id="GO:0003924">
    <property type="term" value="F:GTPase activity"/>
    <property type="evidence" value="ECO:0007669"/>
    <property type="project" value="InterPro"/>
</dbReference>
<evidence type="ECO:0000259" key="15">
    <source>
        <dbReference type="SMART" id="SM00864"/>
    </source>
</evidence>
<keyword evidence="8" id="KW-0547">Nucleotide-binding</keyword>
<dbReference type="InterPro" id="IPR018316">
    <property type="entry name" value="Tubulin/FtsZ_2-layer-sand-dom"/>
</dbReference>
<dbReference type="SMART" id="SM00864">
    <property type="entry name" value="Tubulin"/>
    <property type="match status" value="1"/>
</dbReference>
<keyword evidence="10" id="KW-0342">GTP-binding</keyword>
<protein>
    <recommendedName>
        <fullName evidence="13">Tubulin beta-3 chain</fullName>
    </recommendedName>
    <alternativeName>
        <fullName evidence="14">Beta-3-tubulin</fullName>
    </alternativeName>
</protein>
<dbReference type="PRINTS" id="PR01161">
    <property type="entry name" value="TUBULIN"/>
</dbReference>